<dbReference type="PANTHER" id="PTHR36688:SF1">
    <property type="entry name" value="ENDONUCLEASE_EXONUCLEASE_PHOSPHATASE DOMAIN-CONTAINING PROTEIN"/>
    <property type="match status" value="1"/>
</dbReference>
<evidence type="ECO:0000259" key="1">
    <source>
        <dbReference type="Pfam" id="PF00078"/>
    </source>
</evidence>
<keyword evidence="2" id="KW-0548">Nucleotidyltransferase</keyword>
<dbReference type="PANTHER" id="PTHR36688">
    <property type="entry name" value="ENDO/EXONUCLEASE/PHOSPHATASE DOMAIN-CONTAINING PROTEIN"/>
    <property type="match status" value="1"/>
</dbReference>
<evidence type="ECO:0000313" key="3">
    <source>
        <dbReference type="Proteomes" id="UP000762676"/>
    </source>
</evidence>
<name>A0AAV4H582_9GAST</name>
<evidence type="ECO:0000313" key="2">
    <source>
        <dbReference type="EMBL" id="GFR91776.1"/>
    </source>
</evidence>
<keyword evidence="3" id="KW-1185">Reference proteome</keyword>
<dbReference type="GO" id="GO:0003964">
    <property type="term" value="F:RNA-directed DNA polymerase activity"/>
    <property type="evidence" value="ECO:0007669"/>
    <property type="project" value="UniProtKB-KW"/>
</dbReference>
<accession>A0AAV4H582</accession>
<sequence length="132" mass="14858">MTNILDKGACPQIWKHASVVAILKPGKPANEASNYRHIPLLCCLCKLLERFILTRITPYVDPNTQVQQAGFRPQRRTTEQVLTFTSDIEAGFENKLKTEAVLIDLSSAYDTVYTGGLILKLKLAKLIPRKKF</sequence>
<feature type="domain" description="Reverse transcriptase" evidence="1">
    <location>
        <begin position="25"/>
        <end position="120"/>
    </location>
</feature>
<reference evidence="2 3" key="1">
    <citation type="journal article" date="2021" name="Elife">
        <title>Chloroplast acquisition without the gene transfer in kleptoplastic sea slugs, Plakobranchus ocellatus.</title>
        <authorList>
            <person name="Maeda T."/>
            <person name="Takahashi S."/>
            <person name="Yoshida T."/>
            <person name="Shimamura S."/>
            <person name="Takaki Y."/>
            <person name="Nagai Y."/>
            <person name="Toyoda A."/>
            <person name="Suzuki Y."/>
            <person name="Arimoto A."/>
            <person name="Ishii H."/>
            <person name="Satoh N."/>
            <person name="Nishiyama T."/>
            <person name="Hasebe M."/>
            <person name="Maruyama T."/>
            <person name="Minagawa J."/>
            <person name="Obokata J."/>
            <person name="Shigenobu S."/>
        </authorList>
    </citation>
    <scope>NUCLEOTIDE SEQUENCE [LARGE SCALE GENOMIC DNA]</scope>
</reference>
<keyword evidence="2" id="KW-0695">RNA-directed DNA polymerase</keyword>
<gene>
    <name evidence="2" type="ORF">ElyMa_006183900</name>
</gene>
<proteinExistence type="predicted"/>
<protein>
    <submittedName>
        <fullName evidence="2">RNA-directed DNA polymerase from mobile element jockey-like</fullName>
    </submittedName>
</protein>
<keyword evidence="2" id="KW-0808">Transferase</keyword>
<organism evidence="2 3">
    <name type="scientific">Elysia marginata</name>
    <dbReference type="NCBI Taxonomy" id="1093978"/>
    <lineage>
        <taxon>Eukaryota</taxon>
        <taxon>Metazoa</taxon>
        <taxon>Spiralia</taxon>
        <taxon>Lophotrochozoa</taxon>
        <taxon>Mollusca</taxon>
        <taxon>Gastropoda</taxon>
        <taxon>Heterobranchia</taxon>
        <taxon>Euthyneura</taxon>
        <taxon>Panpulmonata</taxon>
        <taxon>Sacoglossa</taxon>
        <taxon>Placobranchoidea</taxon>
        <taxon>Plakobranchidae</taxon>
        <taxon>Elysia</taxon>
    </lineage>
</organism>
<dbReference type="InterPro" id="IPR000477">
    <property type="entry name" value="RT_dom"/>
</dbReference>
<dbReference type="AlphaFoldDB" id="A0AAV4H582"/>
<dbReference type="Proteomes" id="UP000762676">
    <property type="component" value="Unassembled WGS sequence"/>
</dbReference>
<dbReference type="InterPro" id="IPR052560">
    <property type="entry name" value="RdDP_mobile_element"/>
</dbReference>
<dbReference type="Pfam" id="PF00078">
    <property type="entry name" value="RVT_1"/>
    <property type="match status" value="1"/>
</dbReference>
<dbReference type="EMBL" id="BMAT01012409">
    <property type="protein sequence ID" value="GFR91776.1"/>
    <property type="molecule type" value="Genomic_DNA"/>
</dbReference>
<comment type="caution">
    <text evidence="2">The sequence shown here is derived from an EMBL/GenBank/DDBJ whole genome shotgun (WGS) entry which is preliminary data.</text>
</comment>